<dbReference type="InterPro" id="IPR002220">
    <property type="entry name" value="DapA-like"/>
</dbReference>
<dbReference type="AlphaFoldDB" id="A0A076EQG4"/>
<comment type="similarity">
    <text evidence="1">Belongs to the DapA family.</text>
</comment>
<dbReference type="PANTHER" id="PTHR12128:SF66">
    <property type="entry name" value="4-HYDROXY-2-OXOGLUTARATE ALDOLASE, MITOCHONDRIAL"/>
    <property type="match status" value="1"/>
</dbReference>
<dbReference type="eggNOG" id="COG0329">
    <property type="taxonomic scope" value="Bacteria"/>
</dbReference>
<dbReference type="Gene3D" id="3.20.20.70">
    <property type="entry name" value="Aldolase class I"/>
    <property type="match status" value="1"/>
</dbReference>
<evidence type="ECO:0008006" key="5">
    <source>
        <dbReference type="Google" id="ProtNLM"/>
    </source>
</evidence>
<dbReference type="Proteomes" id="UP000028488">
    <property type="component" value="Chromosome"/>
</dbReference>
<dbReference type="EMBL" id="CP008947">
    <property type="protein sequence ID" value="AII08290.1"/>
    <property type="molecule type" value="Genomic_DNA"/>
</dbReference>
<dbReference type="InterPro" id="IPR013785">
    <property type="entry name" value="Aldolase_TIM"/>
</dbReference>
<sequence>MPVWAMVATPFDANAERICERSLRALTQETLSRGCSGLIALGVIAEPDSLSLAEKSQALAVIVDSAGPAPVIVATMNRNPADAANELAILTAEFDGRLHAVMVPVLSSDPVELRRTLVTTHSITQLPVLLQDLPAATGVTIAIDYLQQAVTGLDFLYGIKCECPPTFWRIRRLREVTAAHLMAGFGGLGLVDDVLAGADTVASGISAPEVLVEAVDLLAAGEVGSARSVIGRAAGLINFETQARTSIAIRKEHWRRQGVIAHSTVRLPSLPYLAEFDEHSRDHGFPLLRRGIQQP</sequence>
<dbReference type="PANTHER" id="PTHR12128">
    <property type="entry name" value="DIHYDRODIPICOLINATE SYNTHASE"/>
    <property type="match status" value="1"/>
</dbReference>
<evidence type="ECO:0000313" key="3">
    <source>
        <dbReference type="EMBL" id="AII08290.1"/>
    </source>
</evidence>
<dbReference type="GO" id="GO:0008840">
    <property type="term" value="F:4-hydroxy-tetrahydrodipicolinate synthase activity"/>
    <property type="evidence" value="ECO:0007669"/>
    <property type="project" value="TreeGrafter"/>
</dbReference>
<reference evidence="3 4" key="1">
    <citation type="submission" date="2014-07" db="EMBL/GenBank/DDBJ databases">
        <title>Genome Sequence of Rhodococcus opacus Strain R7, a Biodegrader of Mono- and Polycyclic Aromatic Hydrocarbons.</title>
        <authorList>
            <person name="Di Gennaro P."/>
            <person name="Zampolli J."/>
            <person name="Presti I."/>
            <person name="Cappelletti M."/>
            <person name="D'Ursi P."/>
            <person name="Orro A."/>
            <person name="Mezzelani A."/>
            <person name="Milanesi L."/>
        </authorList>
    </citation>
    <scope>NUCLEOTIDE SEQUENCE [LARGE SCALE GENOMIC DNA]</scope>
    <source>
        <strain evidence="3 4">R7</strain>
    </source>
</reference>
<evidence type="ECO:0000256" key="2">
    <source>
        <dbReference type="ARBA" id="ARBA00023239"/>
    </source>
</evidence>
<accession>A0A076EQG4</accession>
<dbReference type="SMART" id="SM01130">
    <property type="entry name" value="DHDPS"/>
    <property type="match status" value="1"/>
</dbReference>
<dbReference type="Pfam" id="PF00701">
    <property type="entry name" value="DHDPS"/>
    <property type="match status" value="1"/>
</dbReference>
<proteinExistence type="inferred from homology"/>
<keyword evidence="2" id="KW-0456">Lyase</keyword>
<evidence type="ECO:0000313" key="4">
    <source>
        <dbReference type="Proteomes" id="UP000028488"/>
    </source>
</evidence>
<name>A0A076EQG4_RHOOP</name>
<protein>
    <recommendedName>
        <fullName evidence="5">Dihydrodipicolinate synthase family protein</fullName>
    </recommendedName>
</protein>
<evidence type="ECO:0000256" key="1">
    <source>
        <dbReference type="ARBA" id="ARBA00007592"/>
    </source>
</evidence>
<dbReference type="CDD" id="cd00408">
    <property type="entry name" value="DHDPS-like"/>
    <property type="match status" value="1"/>
</dbReference>
<gene>
    <name evidence="3" type="ORF">EP51_28175</name>
</gene>
<dbReference type="GO" id="GO:0005829">
    <property type="term" value="C:cytosol"/>
    <property type="evidence" value="ECO:0007669"/>
    <property type="project" value="TreeGrafter"/>
</dbReference>
<organism evidence="3 4">
    <name type="scientific">Rhodococcus opacus</name>
    <name type="common">Nocardia opaca</name>
    <dbReference type="NCBI Taxonomy" id="37919"/>
    <lineage>
        <taxon>Bacteria</taxon>
        <taxon>Bacillati</taxon>
        <taxon>Actinomycetota</taxon>
        <taxon>Actinomycetes</taxon>
        <taxon>Mycobacteriales</taxon>
        <taxon>Nocardiaceae</taxon>
        <taxon>Rhodococcus</taxon>
    </lineage>
</organism>
<dbReference type="SUPFAM" id="SSF51569">
    <property type="entry name" value="Aldolase"/>
    <property type="match status" value="1"/>
</dbReference>